<comment type="caution">
    <text evidence="4">The sequence shown here is derived from an EMBL/GenBank/DDBJ whole genome shotgun (WGS) entry which is preliminary data.</text>
</comment>
<dbReference type="InterPro" id="IPR029064">
    <property type="entry name" value="Ribosomal_eL30-like_sf"/>
</dbReference>
<dbReference type="Proteomes" id="UP001165427">
    <property type="component" value="Unassembled WGS sequence"/>
</dbReference>
<protein>
    <submittedName>
        <fullName evidence="4">23S rRNA (Guanosine(2251)-2'-O)-methyltransferase RlmB</fullName>
    </submittedName>
</protein>
<dbReference type="GO" id="GO:0006396">
    <property type="term" value="P:RNA processing"/>
    <property type="evidence" value="ECO:0007669"/>
    <property type="project" value="InterPro"/>
</dbReference>
<dbReference type="GO" id="GO:0008173">
    <property type="term" value="F:RNA methyltransferase activity"/>
    <property type="evidence" value="ECO:0007669"/>
    <property type="project" value="InterPro"/>
</dbReference>
<keyword evidence="1" id="KW-0489">Methyltransferase</keyword>
<dbReference type="InterPro" id="IPR029026">
    <property type="entry name" value="tRNA_m1G_MTases_N"/>
</dbReference>
<dbReference type="InterPro" id="IPR004441">
    <property type="entry name" value="rRNA_MeTrfase_TrmH"/>
</dbReference>
<organism evidence="4 5">
    <name type="scientific">Desulfatitalea alkaliphila</name>
    <dbReference type="NCBI Taxonomy" id="2929485"/>
    <lineage>
        <taxon>Bacteria</taxon>
        <taxon>Pseudomonadati</taxon>
        <taxon>Thermodesulfobacteriota</taxon>
        <taxon>Desulfobacteria</taxon>
        <taxon>Desulfobacterales</taxon>
        <taxon>Desulfosarcinaceae</taxon>
        <taxon>Desulfatitalea</taxon>
    </lineage>
</organism>
<dbReference type="SUPFAM" id="SSF75217">
    <property type="entry name" value="alpha/beta knot"/>
    <property type="match status" value="1"/>
</dbReference>
<dbReference type="SUPFAM" id="SSF55315">
    <property type="entry name" value="L30e-like"/>
    <property type="match status" value="1"/>
</dbReference>
<dbReference type="InterPro" id="IPR001537">
    <property type="entry name" value="SpoU_MeTrfase"/>
</dbReference>
<keyword evidence="2" id="KW-0808">Transferase</keyword>
<dbReference type="Pfam" id="PF00588">
    <property type="entry name" value="SpoU_methylase"/>
    <property type="match status" value="1"/>
</dbReference>
<accession>A0AA41R4N2</accession>
<dbReference type="Pfam" id="PF08032">
    <property type="entry name" value="SpoU_sub_bind"/>
    <property type="match status" value="1"/>
</dbReference>
<dbReference type="InterPro" id="IPR013123">
    <property type="entry name" value="SpoU_subst-bd"/>
</dbReference>
<dbReference type="GO" id="GO:0003723">
    <property type="term" value="F:RNA binding"/>
    <property type="evidence" value="ECO:0007669"/>
    <property type="project" value="InterPro"/>
</dbReference>
<dbReference type="EMBL" id="JALJRB010000008">
    <property type="protein sequence ID" value="MCJ8500726.1"/>
    <property type="molecule type" value="Genomic_DNA"/>
</dbReference>
<dbReference type="SMART" id="SM00967">
    <property type="entry name" value="SpoU_sub_bind"/>
    <property type="match status" value="1"/>
</dbReference>
<dbReference type="AlphaFoldDB" id="A0AA41R4N2"/>
<dbReference type="PANTHER" id="PTHR46429">
    <property type="entry name" value="23S RRNA (GUANOSINE-2'-O-)-METHYLTRANSFERASE RLMB"/>
    <property type="match status" value="1"/>
</dbReference>
<evidence type="ECO:0000313" key="4">
    <source>
        <dbReference type="EMBL" id="MCJ8500726.1"/>
    </source>
</evidence>
<gene>
    <name evidence="4" type="primary">rlmB</name>
    <name evidence="4" type="ORF">MRX98_09105</name>
</gene>
<dbReference type="RefSeq" id="WP_246906010.1">
    <property type="nucleotide sequence ID" value="NZ_JALJRB010000008.1"/>
</dbReference>
<dbReference type="InterPro" id="IPR029028">
    <property type="entry name" value="Alpha/beta_knot_MTases"/>
</dbReference>
<name>A0AA41R4N2_9BACT</name>
<keyword evidence="5" id="KW-1185">Reference proteome</keyword>
<dbReference type="PANTHER" id="PTHR46429:SF1">
    <property type="entry name" value="23S RRNA (GUANOSINE-2'-O-)-METHYLTRANSFERASE RLMB"/>
    <property type="match status" value="1"/>
</dbReference>
<dbReference type="GO" id="GO:0032259">
    <property type="term" value="P:methylation"/>
    <property type="evidence" value="ECO:0007669"/>
    <property type="project" value="UniProtKB-KW"/>
</dbReference>
<sequence length="263" mass="28540">MDKKKRNDHDAKGDRHRTRPLLWGYHPVNEALRARRRRIQAVYLAEGQGAARREAIAAVCQAQGIAVHWVTPEKMRSLVGHDRHQDVAAAVGDYPVCSLEAILALDRPADSRWVLLLDQLVDPQNFGAIVRTAHCAGVQGIVAPKDRSAPPSAAASKASAGALEHMPVAYVTNLVAAMQAMKARGFWIAGADRDGERRLFDADLRGPLALVIGGEEKGLRPLVKRECDFLLSIPQTGPIGSLNASAAAAVVIYEAFRQRNALK</sequence>
<evidence type="ECO:0000256" key="1">
    <source>
        <dbReference type="ARBA" id="ARBA00022603"/>
    </source>
</evidence>
<dbReference type="CDD" id="cd18103">
    <property type="entry name" value="SpoU-like_RlmB"/>
    <property type="match status" value="1"/>
</dbReference>
<proteinExistence type="predicted"/>
<reference evidence="4" key="1">
    <citation type="submission" date="2022-04" db="EMBL/GenBank/DDBJ databases">
        <title>Desulfatitalea alkaliphila sp. nov., a novel anaerobic sulfate-reducing bacterium isolated from terrestrial mud volcano, Taman Peninsula, Russia.</title>
        <authorList>
            <person name="Khomyakova M.A."/>
            <person name="Merkel A.Y."/>
            <person name="Slobodkin A.I."/>
        </authorList>
    </citation>
    <scope>NUCLEOTIDE SEQUENCE</scope>
    <source>
        <strain evidence="4">M08but</strain>
    </source>
</reference>
<evidence type="ECO:0000259" key="3">
    <source>
        <dbReference type="SMART" id="SM00967"/>
    </source>
</evidence>
<dbReference type="GO" id="GO:0005829">
    <property type="term" value="C:cytosol"/>
    <property type="evidence" value="ECO:0007669"/>
    <property type="project" value="TreeGrafter"/>
</dbReference>
<dbReference type="NCBIfam" id="TIGR00186">
    <property type="entry name" value="rRNA_methyl_3"/>
    <property type="match status" value="1"/>
</dbReference>
<evidence type="ECO:0000313" key="5">
    <source>
        <dbReference type="Proteomes" id="UP001165427"/>
    </source>
</evidence>
<dbReference type="Gene3D" id="3.40.1280.10">
    <property type="match status" value="1"/>
</dbReference>
<dbReference type="Gene3D" id="3.30.1330.30">
    <property type="match status" value="1"/>
</dbReference>
<evidence type="ECO:0000256" key="2">
    <source>
        <dbReference type="ARBA" id="ARBA00022679"/>
    </source>
</evidence>
<feature type="domain" description="RNA 2-O ribose methyltransferase substrate binding" evidence="3">
    <location>
        <begin position="21"/>
        <end position="97"/>
    </location>
</feature>